<dbReference type="OrthoDB" id="308164at2"/>
<evidence type="ECO:0000256" key="2">
    <source>
        <dbReference type="SAM" id="SignalP"/>
    </source>
</evidence>
<dbReference type="InterPro" id="IPR012899">
    <property type="entry name" value="LTXXQ"/>
</dbReference>
<accession>A0A0G4K938</accession>
<name>A0A0G4K938_9SPIR</name>
<dbReference type="RefSeq" id="WP_048595390.1">
    <property type="nucleotide sequence ID" value="NZ_CVLB01000002.1"/>
</dbReference>
<proteinExistence type="predicted"/>
<dbReference type="EMBL" id="CVLB01000002">
    <property type="protein sequence ID" value="CRF34749.1"/>
    <property type="molecule type" value="Genomic_DNA"/>
</dbReference>
<keyword evidence="2" id="KW-0732">Signal</keyword>
<dbReference type="Pfam" id="PF07813">
    <property type="entry name" value="LTXXQ"/>
    <property type="match status" value="1"/>
</dbReference>
<feature type="signal peptide" evidence="2">
    <location>
        <begin position="1"/>
        <end position="20"/>
    </location>
</feature>
<feature type="chain" id="PRO_5005194593" evidence="2">
    <location>
        <begin position="21"/>
        <end position="152"/>
    </location>
</feature>
<dbReference type="Gene3D" id="1.20.120.1490">
    <property type="match status" value="1"/>
</dbReference>
<evidence type="ECO:0000313" key="3">
    <source>
        <dbReference type="EMBL" id="CRF34749.1"/>
    </source>
</evidence>
<protein>
    <submittedName>
        <fullName evidence="3">Conserved hypothetical secreted protein</fullName>
    </submittedName>
</protein>
<dbReference type="Proteomes" id="UP000043763">
    <property type="component" value="Unassembled WGS sequence"/>
</dbReference>
<sequence length="152" mass="17614">MNKIFYTVSLILLLSLSIFAQPGPKGPGPHGPGHGRNRRGGEFDKRLGHDPLQFFRKIGITLTDEQAERMYDIAIKFITEEEPIRLEIERIENSIRLELMKDNTDRNAIKELIKQKKEQEALRDYLRIVRDLDIIAVLTPEQKAQLNSCMMR</sequence>
<reference evidence="4" key="1">
    <citation type="submission" date="2015-04" db="EMBL/GenBank/DDBJ databases">
        <authorList>
            <person name="Mushtaq Mamoona"/>
        </authorList>
    </citation>
    <scope>NUCLEOTIDE SEQUENCE [LARGE SCALE GENOMIC DNA]</scope>
    <source>
        <strain evidence="4">AN4859/03</strain>
    </source>
</reference>
<organism evidence="3 4">
    <name type="scientific">Brachyspira suanatina</name>
    <dbReference type="NCBI Taxonomy" id="381802"/>
    <lineage>
        <taxon>Bacteria</taxon>
        <taxon>Pseudomonadati</taxon>
        <taxon>Spirochaetota</taxon>
        <taxon>Spirochaetia</taxon>
        <taxon>Brachyspirales</taxon>
        <taxon>Brachyspiraceae</taxon>
        <taxon>Brachyspira</taxon>
    </lineage>
</organism>
<keyword evidence="4" id="KW-1185">Reference proteome</keyword>
<evidence type="ECO:0000313" key="4">
    <source>
        <dbReference type="Proteomes" id="UP000043763"/>
    </source>
</evidence>
<dbReference type="AlphaFoldDB" id="A0A0G4K938"/>
<feature type="region of interest" description="Disordered" evidence="1">
    <location>
        <begin position="23"/>
        <end position="43"/>
    </location>
</feature>
<gene>
    <name evidence="3" type="ORF">BRSU_2220</name>
</gene>
<evidence type="ECO:0000256" key="1">
    <source>
        <dbReference type="SAM" id="MobiDB-lite"/>
    </source>
</evidence>